<reference evidence="2 3" key="1">
    <citation type="journal article" date="2016" name="Int. J. Syst. Evol. Microbiol.">
        <title>Chitinibacter fontanus sp. nov., isolated from a spring.</title>
        <authorList>
            <person name="Sheu S.Y."/>
            <person name="Li Y.S."/>
            <person name="Young C.C."/>
            <person name="Chen W.M."/>
        </authorList>
    </citation>
    <scope>NUCLEOTIDE SEQUENCE [LARGE SCALE GENOMIC DNA]</scope>
    <source>
        <strain evidence="2 3">STM-7</strain>
    </source>
</reference>
<accession>A0A7D5VAD8</accession>
<keyword evidence="3" id="KW-1185">Reference proteome</keyword>
<sequence length="48" mass="5244">MIWLDPTLKWAAEPTGKRGRNPTFSDAAIQFCLTIKCLSASHCAKPPA</sequence>
<organism evidence="2 3">
    <name type="scientific">Chitinibacter fontanus</name>
    <dbReference type="NCBI Taxonomy" id="1737446"/>
    <lineage>
        <taxon>Bacteria</taxon>
        <taxon>Pseudomonadati</taxon>
        <taxon>Pseudomonadota</taxon>
        <taxon>Betaproteobacteria</taxon>
        <taxon>Neisseriales</taxon>
        <taxon>Chitinibacteraceae</taxon>
        <taxon>Chitinibacter</taxon>
    </lineage>
</organism>
<evidence type="ECO:0000313" key="2">
    <source>
        <dbReference type="EMBL" id="QLI82171.1"/>
    </source>
</evidence>
<dbReference type="Pfam" id="PF13737">
    <property type="entry name" value="DDE_Tnp_1_5"/>
    <property type="match status" value="1"/>
</dbReference>
<dbReference type="EMBL" id="CP058952">
    <property type="protein sequence ID" value="QLI82171.1"/>
    <property type="molecule type" value="Genomic_DNA"/>
</dbReference>
<dbReference type="InterPro" id="IPR025668">
    <property type="entry name" value="Tnp_DDE_dom"/>
</dbReference>
<dbReference type="KEGG" id="cfon:HZU75_11890"/>
<evidence type="ECO:0000259" key="1">
    <source>
        <dbReference type="Pfam" id="PF13737"/>
    </source>
</evidence>
<dbReference type="AlphaFoldDB" id="A0A7D5VAD8"/>
<feature type="domain" description="Transposase DDE" evidence="1">
    <location>
        <begin position="1"/>
        <end position="38"/>
    </location>
</feature>
<protein>
    <submittedName>
        <fullName evidence="2">Transposase</fullName>
    </submittedName>
</protein>
<proteinExistence type="predicted"/>
<name>A0A7D5VAD8_9NEIS</name>
<evidence type="ECO:0000313" key="3">
    <source>
        <dbReference type="Proteomes" id="UP000510822"/>
    </source>
</evidence>
<gene>
    <name evidence="2" type="ORF">HZU75_11890</name>
</gene>
<dbReference type="Proteomes" id="UP000510822">
    <property type="component" value="Chromosome"/>
</dbReference>